<name>A0AAE0BWU8_9CHLO</name>
<proteinExistence type="predicted"/>
<dbReference type="InterPro" id="IPR015943">
    <property type="entry name" value="WD40/YVTN_repeat-like_dom_sf"/>
</dbReference>
<dbReference type="PANTHER" id="PTHR19848">
    <property type="entry name" value="WD40 REPEAT PROTEIN"/>
    <property type="match status" value="1"/>
</dbReference>
<accession>A0AAE0BWU8</accession>
<dbReference type="PANTHER" id="PTHR19848:SF8">
    <property type="entry name" value="F-BOX AND WD REPEAT DOMAIN CONTAINING 7"/>
    <property type="match status" value="1"/>
</dbReference>
<evidence type="ECO:0000256" key="3">
    <source>
        <dbReference type="PROSITE-ProRule" id="PRU00221"/>
    </source>
</evidence>
<keyword evidence="2" id="KW-0677">Repeat</keyword>
<protein>
    <submittedName>
        <fullName evidence="4">Uncharacterized protein</fullName>
    </submittedName>
</protein>
<evidence type="ECO:0000256" key="2">
    <source>
        <dbReference type="ARBA" id="ARBA00022737"/>
    </source>
</evidence>
<feature type="repeat" description="WD" evidence="3">
    <location>
        <begin position="24"/>
        <end position="65"/>
    </location>
</feature>
<dbReference type="SUPFAM" id="SSF50978">
    <property type="entry name" value="WD40 repeat-like"/>
    <property type="match status" value="1"/>
</dbReference>
<dbReference type="PROSITE" id="PS50294">
    <property type="entry name" value="WD_REPEATS_REGION"/>
    <property type="match status" value="1"/>
</dbReference>
<dbReference type="SMART" id="SM00320">
    <property type="entry name" value="WD40"/>
    <property type="match status" value="3"/>
</dbReference>
<dbReference type="Proteomes" id="UP001190700">
    <property type="component" value="Unassembled WGS sequence"/>
</dbReference>
<evidence type="ECO:0000313" key="5">
    <source>
        <dbReference type="Proteomes" id="UP001190700"/>
    </source>
</evidence>
<dbReference type="Gene3D" id="2.130.10.10">
    <property type="entry name" value="YVTN repeat-like/Quinoprotein amine dehydrogenase"/>
    <property type="match status" value="1"/>
</dbReference>
<dbReference type="EMBL" id="LGRX02032838">
    <property type="protein sequence ID" value="KAK3243469.1"/>
    <property type="molecule type" value="Genomic_DNA"/>
</dbReference>
<keyword evidence="1 3" id="KW-0853">WD repeat</keyword>
<gene>
    <name evidence="4" type="ORF">CYMTET_46883</name>
</gene>
<dbReference type="PROSITE" id="PS50082">
    <property type="entry name" value="WD_REPEATS_2"/>
    <property type="match status" value="1"/>
</dbReference>
<dbReference type="InterPro" id="IPR001680">
    <property type="entry name" value="WD40_rpt"/>
</dbReference>
<reference evidence="4 5" key="1">
    <citation type="journal article" date="2015" name="Genome Biol. Evol.">
        <title>Comparative Genomics of a Bacterivorous Green Alga Reveals Evolutionary Causalities and Consequences of Phago-Mixotrophic Mode of Nutrition.</title>
        <authorList>
            <person name="Burns J.A."/>
            <person name="Paasch A."/>
            <person name="Narechania A."/>
            <person name="Kim E."/>
        </authorList>
    </citation>
    <scope>NUCLEOTIDE SEQUENCE [LARGE SCALE GENOMIC DNA]</scope>
    <source>
        <strain evidence="4 5">PLY_AMNH</strain>
    </source>
</reference>
<organism evidence="4 5">
    <name type="scientific">Cymbomonas tetramitiformis</name>
    <dbReference type="NCBI Taxonomy" id="36881"/>
    <lineage>
        <taxon>Eukaryota</taxon>
        <taxon>Viridiplantae</taxon>
        <taxon>Chlorophyta</taxon>
        <taxon>Pyramimonadophyceae</taxon>
        <taxon>Pyramimonadales</taxon>
        <taxon>Pyramimonadaceae</taxon>
        <taxon>Cymbomonas</taxon>
    </lineage>
</organism>
<keyword evidence="5" id="KW-1185">Reference proteome</keyword>
<dbReference type="Pfam" id="PF00400">
    <property type="entry name" value="WD40"/>
    <property type="match status" value="3"/>
</dbReference>
<dbReference type="InterPro" id="IPR036322">
    <property type="entry name" value="WD40_repeat_dom_sf"/>
</dbReference>
<evidence type="ECO:0000256" key="1">
    <source>
        <dbReference type="ARBA" id="ARBA00022574"/>
    </source>
</evidence>
<dbReference type="AlphaFoldDB" id="A0AAE0BWU8"/>
<comment type="caution">
    <text evidence="4">The sequence shown here is derived from an EMBL/GenBank/DDBJ whole genome shotgun (WGS) entry which is preliminary data.</text>
</comment>
<sequence>MQAGAADKTIIAWDTATHQQLRVLKGHTAGVHSLALSPDGRTLYSGGADKCIRVWQTEDGRWLRSFAGAHTGFVTALAVSPDGQVLFSGCDGLFGDSAIKAWRTADGECACTTAGQAKGINMLVVSPDGTALYSASGDGMIVAREIRRGTRSFEQLGTKMKHGFLTE</sequence>
<evidence type="ECO:0000313" key="4">
    <source>
        <dbReference type="EMBL" id="KAK3243469.1"/>
    </source>
</evidence>